<dbReference type="EMBL" id="JBBHLL010000237">
    <property type="protein sequence ID" value="KAK7808509.1"/>
    <property type="molecule type" value="Genomic_DNA"/>
</dbReference>
<keyword evidence="3" id="KW-1185">Reference proteome</keyword>
<dbReference type="Proteomes" id="UP001488838">
    <property type="component" value="Unassembled WGS sequence"/>
</dbReference>
<protein>
    <submittedName>
        <fullName evidence="2">Uncharacterized protein</fullName>
    </submittedName>
</protein>
<sequence>MKTKLGPRTPLLLMKMSPQKSQ</sequence>
<evidence type="ECO:0000256" key="1">
    <source>
        <dbReference type="SAM" id="MobiDB-lite"/>
    </source>
</evidence>
<evidence type="ECO:0000313" key="3">
    <source>
        <dbReference type="Proteomes" id="UP001488838"/>
    </source>
</evidence>
<evidence type="ECO:0000313" key="2">
    <source>
        <dbReference type="EMBL" id="KAK7808509.1"/>
    </source>
</evidence>
<comment type="caution">
    <text evidence="2">The sequence shown here is derived from an EMBL/GenBank/DDBJ whole genome shotgun (WGS) entry which is preliminary data.</text>
</comment>
<name>A0AAW0I2G2_MYOGA</name>
<gene>
    <name evidence="2" type="ORF">U0070_003146</name>
</gene>
<organism evidence="2 3">
    <name type="scientific">Myodes glareolus</name>
    <name type="common">Bank vole</name>
    <name type="synonym">Clethrionomys glareolus</name>
    <dbReference type="NCBI Taxonomy" id="447135"/>
    <lineage>
        <taxon>Eukaryota</taxon>
        <taxon>Metazoa</taxon>
        <taxon>Chordata</taxon>
        <taxon>Craniata</taxon>
        <taxon>Vertebrata</taxon>
        <taxon>Euteleostomi</taxon>
        <taxon>Mammalia</taxon>
        <taxon>Eutheria</taxon>
        <taxon>Euarchontoglires</taxon>
        <taxon>Glires</taxon>
        <taxon>Rodentia</taxon>
        <taxon>Myomorpha</taxon>
        <taxon>Muroidea</taxon>
        <taxon>Cricetidae</taxon>
        <taxon>Arvicolinae</taxon>
        <taxon>Myodes</taxon>
    </lineage>
</organism>
<reference evidence="2 3" key="1">
    <citation type="journal article" date="2023" name="bioRxiv">
        <title>Conserved and derived expression patterns and positive selection on dental genes reveal complex evolutionary context of ever-growing rodent molars.</title>
        <authorList>
            <person name="Calamari Z.T."/>
            <person name="Song A."/>
            <person name="Cohen E."/>
            <person name="Akter M."/>
            <person name="Roy R.D."/>
            <person name="Hallikas O."/>
            <person name="Christensen M.M."/>
            <person name="Li P."/>
            <person name="Marangoni P."/>
            <person name="Jernvall J."/>
            <person name="Klein O.D."/>
        </authorList>
    </citation>
    <scope>NUCLEOTIDE SEQUENCE [LARGE SCALE GENOMIC DNA]</scope>
    <source>
        <strain evidence="2">V071</strain>
    </source>
</reference>
<dbReference type="AlphaFoldDB" id="A0AAW0I2G2"/>
<accession>A0AAW0I2G2</accession>
<feature type="region of interest" description="Disordered" evidence="1">
    <location>
        <begin position="1"/>
        <end position="22"/>
    </location>
</feature>
<proteinExistence type="predicted"/>